<dbReference type="InterPro" id="IPR002758">
    <property type="entry name" value="Cation_antiport_E"/>
</dbReference>
<keyword evidence="2" id="KW-1003">Cell membrane</keyword>
<keyword evidence="3 6" id="KW-0812">Transmembrane</keyword>
<dbReference type="Proteomes" id="UP000027981">
    <property type="component" value="Chromosome"/>
</dbReference>
<accession>A0A075LRW0</accession>
<name>A0A075LRW0_9EURY</name>
<dbReference type="GO" id="GO:0005886">
    <property type="term" value="C:plasma membrane"/>
    <property type="evidence" value="ECO:0007669"/>
    <property type="project" value="UniProtKB-SubCell"/>
</dbReference>
<comment type="subcellular location">
    <subcellularLocation>
        <location evidence="1">Cell membrane</location>
        <topology evidence="1">Multi-pass membrane protein</topology>
    </subcellularLocation>
</comment>
<keyword evidence="5 6" id="KW-0472">Membrane</keyword>
<evidence type="ECO:0000256" key="6">
    <source>
        <dbReference type="SAM" id="Phobius"/>
    </source>
</evidence>
<evidence type="ECO:0000256" key="2">
    <source>
        <dbReference type="ARBA" id="ARBA00022475"/>
    </source>
</evidence>
<dbReference type="eggNOG" id="arCOG03099">
    <property type="taxonomic scope" value="Archaea"/>
</dbReference>
<dbReference type="NCBIfam" id="NF006244">
    <property type="entry name" value="PRK08382.1"/>
    <property type="match status" value="1"/>
</dbReference>
<sequence>MLNPRRENSLFERVFNLENLNFYMSRISFYLKERIKEIRHRVLLESYEAQKLPKWERIVLTWMMLFIFWIIVSSSIVLENLLIGGLATLIISSFMYNMLTDDIRHSGHLVEKIFYIVFFYMPQYIFIMIFRIIESNFKVAKHAVLMDINPGIVKIKTDLHSDTGITILANSITLTPGTLTLDVDRKLGEAYLYVHWIDVKTLNREKAGESIKGDIEEWLKKVFW</sequence>
<evidence type="ECO:0000313" key="7">
    <source>
        <dbReference type="EMBL" id="AIF68851.1"/>
    </source>
</evidence>
<keyword evidence="8" id="KW-1185">Reference proteome</keyword>
<dbReference type="EMBL" id="CP006019">
    <property type="protein sequence ID" value="AIF68851.1"/>
    <property type="molecule type" value="Genomic_DNA"/>
</dbReference>
<evidence type="ECO:0000256" key="4">
    <source>
        <dbReference type="ARBA" id="ARBA00022989"/>
    </source>
</evidence>
<keyword evidence="4 6" id="KW-1133">Transmembrane helix</keyword>
<evidence type="ECO:0000256" key="5">
    <source>
        <dbReference type="ARBA" id="ARBA00023136"/>
    </source>
</evidence>
<feature type="transmembrane region" description="Helical" evidence="6">
    <location>
        <begin position="112"/>
        <end position="133"/>
    </location>
</feature>
<dbReference type="PANTHER" id="PTHR34584:SF1">
    <property type="entry name" value="NA(+)_H(+) ANTIPORTER SUBUNIT E1"/>
    <property type="match status" value="1"/>
</dbReference>
<dbReference type="Pfam" id="PF01899">
    <property type="entry name" value="MNHE"/>
    <property type="match status" value="1"/>
</dbReference>
<dbReference type="AlphaFoldDB" id="A0A075LRW0"/>
<evidence type="ECO:0000313" key="8">
    <source>
        <dbReference type="Proteomes" id="UP000027981"/>
    </source>
</evidence>
<dbReference type="HOGENOM" id="CLU_086615_2_2_2"/>
<feature type="transmembrane region" description="Helical" evidence="6">
    <location>
        <begin position="58"/>
        <end position="76"/>
    </location>
</feature>
<reference evidence="7 8" key="2">
    <citation type="journal article" date="2015" name="Genome Announc.">
        <title>Complete Genome Sequence of Hyperthermophilic Piezophilic Archaeon Palaeococcus pacificus DY20341T, Isolated from Deep-Sea Hydrothermal Sediments.</title>
        <authorList>
            <person name="Zeng X."/>
            <person name="Jebbar M."/>
            <person name="Shao Z."/>
        </authorList>
    </citation>
    <scope>NUCLEOTIDE SEQUENCE [LARGE SCALE GENOMIC DNA]</scope>
    <source>
        <strain evidence="7 8">DY20341</strain>
    </source>
</reference>
<organism evidence="7 8">
    <name type="scientific">Palaeococcus pacificus DY20341</name>
    <dbReference type="NCBI Taxonomy" id="1343739"/>
    <lineage>
        <taxon>Archaea</taxon>
        <taxon>Methanobacteriati</taxon>
        <taxon>Methanobacteriota</taxon>
        <taxon>Thermococci</taxon>
        <taxon>Thermococcales</taxon>
        <taxon>Thermococcaceae</taxon>
        <taxon>Palaeococcus</taxon>
    </lineage>
</organism>
<dbReference type="PANTHER" id="PTHR34584">
    <property type="entry name" value="NA(+)/H(+) ANTIPORTER SUBUNIT E1"/>
    <property type="match status" value="1"/>
</dbReference>
<evidence type="ECO:0008006" key="9">
    <source>
        <dbReference type="Google" id="ProtNLM"/>
    </source>
</evidence>
<gene>
    <name evidence="7" type="ORF">PAP_02095</name>
</gene>
<evidence type="ECO:0000256" key="3">
    <source>
        <dbReference type="ARBA" id="ARBA00022692"/>
    </source>
</evidence>
<dbReference type="STRING" id="1343739.PAP_02095"/>
<dbReference type="KEGG" id="ppac:PAP_02095"/>
<protein>
    <recommendedName>
        <fullName evidence="9">Cation:proton antiporter</fullName>
    </recommendedName>
</protein>
<feature type="transmembrane region" description="Helical" evidence="6">
    <location>
        <begin position="82"/>
        <end position="100"/>
    </location>
</feature>
<dbReference type="GO" id="GO:0008324">
    <property type="term" value="F:monoatomic cation transmembrane transporter activity"/>
    <property type="evidence" value="ECO:0007669"/>
    <property type="project" value="InterPro"/>
</dbReference>
<evidence type="ECO:0000256" key="1">
    <source>
        <dbReference type="ARBA" id="ARBA00004651"/>
    </source>
</evidence>
<reference evidence="8" key="1">
    <citation type="submission" date="2013-06" db="EMBL/GenBank/DDBJ databases">
        <title>Complete Genome Sequence of Hyperthermophilic Palaeococcus pacificus DY20341T, Isolated from a Deep-Sea Hydrothermal Sediments.</title>
        <authorList>
            <person name="Zeng X."/>
            <person name="Shao Z."/>
        </authorList>
    </citation>
    <scope>NUCLEOTIDE SEQUENCE [LARGE SCALE GENOMIC DNA]</scope>
    <source>
        <strain evidence="8">DY20341</strain>
    </source>
</reference>
<proteinExistence type="predicted"/>